<dbReference type="EMBL" id="JBBUTF010000026">
    <property type="protein sequence ID" value="MEK8028544.1"/>
    <property type="molecule type" value="Genomic_DNA"/>
</dbReference>
<accession>A0ABU9BHI4</accession>
<evidence type="ECO:0000313" key="2">
    <source>
        <dbReference type="EMBL" id="MEK8028544.1"/>
    </source>
</evidence>
<comment type="caution">
    <text evidence="2">The sequence shown here is derived from an EMBL/GenBank/DDBJ whole genome shotgun (WGS) entry which is preliminary data.</text>
</comment>
<gene>
    <name evidence="2" type="ORF">AACH11_21510</name>
</gene>
<reference evidence="2 3" key="1">
    <citation type="submission" date="2024-04" db="EMBL/GenBank/DDBJ databases">
        <title>Novel species of the genus Ideonella isolated from streams.</title>
        <authorList>
            <person name="Lu H."/>
        </authorList>
    </citation>
    <scope>NUCLEOTIDE SEQUENCE [LARGE SCALE GENOMIC DNA]</scope>
    <source>
        <strain evidence="2 3">BYS139W</strain>
    </source>
</reference>
<dbReference type="SUPFAM" id="SSF74653">
    <property type="entry name" value="TolA/TonB C-terminal domain"/>
    <property type="match status" value="1"/>
</dbReference>
<evidence type="ECO:0000313" key="3">
    <source>
        <dbReference type="Proteomes" id="UP001368500"/>
    </source>
</evidence>
<feature type="non-terminal residue" evidence="2">
    <location>
        <position position="1"/>
    </location>
</feature>
<dbReference type="Gene3D" id="3.30.1150.10">
    <property type="match status" value="1"/>
</dbReference>
<sequence>PAVPNPPPPAPAPPAPPPPAPAPAAPQKADIAVACPKQVPPTVPDQAIEDGISGTVKAELRIKAGKVVGVQILSGPRVFHAAVRRAAAAYGCTTPPDVELIAIQDFTFKVE</sequence>
<name>A0ABU9BHI4_9BURK</name>
<organism evidence="2 3">
    <name type="scientific">Pseudaquabacterium rugosum</name>
    <dbReference type="NCBI Taxonomy" id="2984194"/>
    <lineage>
        <taxon>Bacteria</taxon>
        <taxon>Pseudomonadati</taxon>
        <taxon>Pseudomonadota</taxon>
        <taxon>Betaproteobacteria</taxon>
        <taxon>Burkholderiales</taxon>
        <taxon>Sphaerotilaceae</taxon>
        <taxon>Pseudaquabacterium</taxon>
    </lineage>
</organism>
<protein>
    <submittedName>
        <fullName evidence="2">Energy transducer TonB</fullName>
    </submittedName>
</protein>
<feature type="compositionally biased region" description="Pro residues" evidence="1">
    <location>
        <begin position="1"/>
        <end position="24"/>
    </location>
</feature>
<keyword evidence="3" id="KW-1185">Reference proteome</keyword>
<evidence type="ECO:0000256" key="1">
    <source>
        <dbReference type="SAM" id="MobiDB-lite"/>
    </source>
</evidence>
<feature type="region of interest" description="Disordered" evidence="1">
    <location>
        <begin position="1"/>
        <end position="28"/>
    </location>
</feature>
<proteinExistence type="predicted"/>
<dbReference type="Proteomes" id="UP001368500">
    <property type="component" value="Unassembled WGS sequence"/>
</dbReference>